<feature type="region of interest" description="Disordered" evidence="1">
    <location>
        <begin position="1"/>
        <end position="23"/>
    </location>
</feature>
<dbReference type="EMBL" id="PVNL01000049">
    <property type="protein sequence ID" value="PRQ07826.1"/>
    <property type="molecule type" value="Genomic_DNA"/>
</dbReference>
<dbReference type="InterPro" id="IPR019546">
    <property type="entry name" value="TAT_signal_bac_arc"/>
</dbReference>
<name>A0A2S9YRX4_9BACT</name>
<evidence type="ECO:0000313" key="3">
    <source>
        <dbReference type="EMBL" id="PRQ07826.1"/>
    </source>
</evidence>
<dbReference type="Proteomes" id="UP000238823">
    <property type="component" value="Unassembled WGS sequence"/>
</dbReference>
<dbReference type="NCBIfam" id="TIGR01409">
    <property type="entry name" value="TAT_signal_seq"/>
    <property type="match status" value="1"/>
</dbReference>
<accession>A0A2S9YRX4</accession>
<dbReference type="RefSeq" id="WP_106089523.1">
    <property type="nucleotide sequence ID" value="NZ_PVNL01000049.1"/>
</dbReference>
<feature type="transmembrane region" description="Helical" evidence="2">
    <location>
        <begin position="30"/>
        <end position="51"/>
    </location>
</feature>
<evidence type="ECO:0000256" key="1">
    <source>
        <dbReference type="SAM" id="MobiDB-lite"/>
    </source>
</evidence>
<organism evidence="3 4">
    <name type="scientific">Enhygromyxa salina</name>
    <dbReference type="NCBI Taxonomy" id="215803"/>
    <lineage>
        <taxon>Bacteria</taxon>
        <taxon>Pseudomonadati</taxon>
        <taxon>Myxococcota</taxon>
        <taxon>Polyangia</taxon>
        <taxon>Nannocystales</taxon>
        <taxon>Nannocystaceae</taxon>
        <taxon>Enhygromyxa</taxon>
    </lineage>
</organism>
<evidence type="ECO:0000256" key="2">
    <source>
        <dbReference type="SAM" id="Phobius"/>
    </source>
</evidence>
<comment type="caution">
    <text evidence="3">The sequence shown here is derived from an EMBL/GenBank/DDBJ whole genome shotgun (WGS) entry which is preliminary data.</text>
</comment>
<protein>
    <submittedName>
        <fullName evidence="3">Uncharacterized protein</fullName>
    </submittedName>
</protein>
<dbReference type="AlphaFoldDB" id="A0A2S9YRX4"/>
<reference evidence="3 4" key="1">
    <citation type="submission" date="2018-03" db="EMBL/GenBank/DDBJ databases">
        <title>Draft Genome Sequences of the Obligatory Marine Myxobacteria Enhygromyxa salina SWB007.</title>
        <authorList>
            <person name="Poehlein A."/>
            <person name="Moghaddam J.A."/>
            <person name="Harms H."/>
            <person name="Alanjari M."/>
            <person name="Koenig G.M."/>
            <person name="Daniel R."/>
            <person name="Schaeberle T.F."/>
        </authorList>
    </citation>
    <scope>NUCLEOTIDE SEQUENCE [LARGE SCALE GENOMIC DNA]</scope>
    <source>
        <strain evidence="3 4">SWB007</strain>
    </source>
</reference>
<keyword evidence="2" id="KW-0812">Transmembrane</keyword>
<gene>
    <name evidence="3" type="ORF">ENSA7_24980</name>
</gene>
<evidence type="ECO:0000313" key="4">
    <source>
        <dbReference type="Proteomes" id="UP000238823"/>
    </source>
</evidence>
<keyword evidence="2" id="KW-0472">Membrane</keyword>
<proteinExistence type="predicted"/>
<keyword evidence="2" id="KW-1133">Transmembrane helix</keyword>
<sequence>MTSDDTNLQDPPGGGIPVPAAAPKPTRRSFLAMTIGGAAVVSGAAGLTWWVTHDLGATTAGEIDELDPPEPLTETGQVLAGLVRERLDMLELPDTTIAKWVNLYEKHRKPWKGKKVSRKDLQNFLLSTDFFPAADESKPLRFVTYYDPYVSVCYNPLRYA</sequence>
<dbReference type="OrthoDB" id="9835585at2"/>